<dbReference type="PANTHER" id="PTHR13194">
    <property type="entry name" value="COMPLEX I INTERMEDIATE-ASSOCIATED PROTEIN 30"/>
    <property type="match status" value="1"/>
</dbReference>
<evidence type="ECO:0000313" key="11">
    <source>
        <dbReference type="Proteomes" id="UP000694569"/>
    </source>
</evidence>
<dbReference type="OrthoDB" id="42561at2759"/>
<comment type="similarity">
    <text evidence="2">Belongs to the CIA30 family.</text>
</comment>
<dbReference type="InterPro" id="IPR039131">
    <property type="entry name" value="NDUFAF1"/>
</dbReference>
<keyword evidence="5" id="KW-0143">Chaperone</keyword>
<evidence type="ECO:0000256" key="3">
    <source>
        <dbReference type="ARBA" id="ARBA00020004"/>
    </source>
</evidence>
<dbReference type="AlphaFoldDB" id="A0A8C5R7C5"/>
<comment type="function">
    <text evidence="6">As part of the MCIA complex, involved in the assembly of the mitochondrial complex I.</text>
</comment>
<evidence type="ECO:0000256" key="6">
    <source>
        <dbReference type="ARBA" id="ARBA00029396"/>
    </source>
</evidence>
<name>A0A8C5R7C5_9ANUR</name>
<dbReference type="InterPro" id="IPR008979">
    <property type="entry name" value="Galactose-bd-like_sf"/>
</dbReference>
<dbReference type="PANTHER" id="PTHR13194:SF18">
    <property type="entry name" value="COMPLEX I INTERMEDIATE-ASSOCIATED PROTEIN 30, MITOCHONDRIAL"/>
    <property type="match status" value="1"/>
</dbReference>
<dbReference type="GO" id="GO:0005739">
    <property type="term" value="C:mitochondrion"/>
    <property type="evidence" value="ECO:0007669"/>
    <property type="project" value="UniProtKB-SubCell"/>
</dbReference>
<reference evidence="10" key="2">
    <citation type="submission" date="2025-09" db="UniProtKB">
        <authorList>
            <consortium name="Ensembl"/>
        </authorList>
    </citation>
    <scope>IDENTIFICATION</scope>
</reference>
<evidence type="ECO:0000256" key="8">
    <source>
        <dbReference type="ARBA" id="ARBA00047124"/>
    </source>
</evidence>
<evidence type="ECO:0000256" key="5">
    <source>
        <dbReference type="ARBA" id="ARBA00023186"/>
    </source>
</evidence>
<feature type="domain" description="NADH:ubiquinone oxidoreductase intermediate-associated protein 30" evidence="9">
    <location>
        <begin position="104"/>
        <end position="277"/>
    </location>
</feature>
<dbReference type="GO" id="GO:0051082">
    <property type="term" value="F:unfolded protein binding"/>
    <property type="evidence" value="ECO:0007669"/>
    <property type="project" value="TreeGrafter"/>
</dbReference>
<proteinExistence type="inferred from homology"/>
<keyword evidence="4" id="KW-0496">Mitochondrion</keyword>
<evidence type="ECO:0000256" key="4">
    <source>
        <dbReference type="ARBA" id="ARBA00023128"/>
    </source>
</evidence>
<dbReference type="GO" id="GO:0006120">
    <property type="term" value="P:mitochondrial electron transport, NADH to ubiquinone"/>
    <property type="evidence" value="ECO:0007669"/>
    <property type="project" value="TreeGrafter"/>
</dbReference>
<keyword evidence="11" id="KW-1185">Reference proteome</keyword>
<organism evidence="10 11">
    <name type="scientific">Leptobrachium leishanense</name>
    <name type="common">Leishan spiny toad</name>
    <dbReference type="NCBI Taxonomy" id="445787"/>
    <lineage>
        <taxon>Eukaryota</taxon>
        <taxon>Metazoa</taxon>
        <taxon>Chordata</taxon>
        <taxon>Craniata</taxon>
        <taxon>Vertebrata</taxon>
        <taxon>Euteleostomi</taxon>
        <taxon>Amphibia</taxon>
        <taxon>Batrachia</taxon>
        <taxon>Anura</taxon>
        <taxon>Pelobatoidea</taxon>
        <taxon>Megophryidae</taxon>
        <taxon>Leptobrachium</taxon>
    </lineage>
</organism>
<evidence type="ECO:0000256" key="1">
    <source>
        <dbReference type="ARBA" id="ARBA00004173"/>
    </source>
</evidence>
<protein>
    <recommendedName>
        <fullName evidence="3">Complex I intermediate-associated protein 30, mitochondrial</fullName>
    </recommendedName>
    <alternativeName>
        <fullName evidence="7">NADH dehydrogenase [ubiquinone] 1 alpha subcomplex assembly factor 1</fullName>
    </alternativeName>
</protein>
<dbReference type="InterPro" id="IPR013857">
    <property type="entry name" value="NADH-UbQ_OxRdtase-assoc_prot30"/>
</dbReference>
<accession>A0A8C5R7C5</accession>
<dbReference type="Pfam" id="PF08547">
    <property type="entry name" value="CIA30"/>
    <property type="match status" value="1"/>
</dbReference>
<comment type="subunit">
    <text evidence="8">Part of the mitochondrial complex I assembly/MCIA complex that comprises at least the core subunits TMEM126B, NDUFAF1, ECSIT and ACAD9 and complement subunits such as COA1 and TMEM186. Interacts with ECSIT. Interacts with ACAD9. At early stages of complex I assembly, it is found in intermediate subcomplexes that contain different subunits including NDUFB6, NDUFA6, NDUFA9, NDUFS3, NDUFS7, ND1, ND2 and ND3. Interacts with TMEM70 and TMEM242.</text>
</comment>
<evidence type="ECO:0000313" key="10">
    <source>
        <dbReference type="Ensembl" id="ENSLLEP00000047671.1"/>
    </source>
</evidence>
<reference evidence="10" key="1">
    <citation type="submission" date="2025-08" db="UniProtKB">
        <authorList>
            <consortium name="Ensembl"/>
        </authorList>
    </citation>
    <scope>IDENTIFICATION</scope>
</reference>
<dbReference type="Proteomes" id="UP000694569">
    <property type="component" value="Unplaced"/>
</dbReference>
<evidence type="ECO:0000256" key="2">
    <source>
        <dbReference type="ARBA" id="ARBA00007884"/>
    </source>
</evidence>
<comment type="subcellular location">
    <subcellularLocation>
        <location evidence="1">Mitochondrion</location>
    </subcellularLocation>
</comment>
<gene>
    <name evidence="10" type="primary">NDUFAF1</name>
</gene>
<dbReference type="GeneTree" id="ENSGT00390000007200"/>
<dbReference type="Ensembl" id="ENSLLET00000049539.1">
    <property type="protein sequence ID" value="ENSLLEP00000047671.1"/>
    <property type="gene ID" value="ENSLLEG00000030108.1"/>
</dbReference>
<dbReference type="SUPFAM" id="SSF49785">
    <property type="entry name" value="Galactose-binding domain-like"/>
    <property type="match status" value="1"/>
</dbReference>
<evidence type="ECO:0000259" key="9">
    <source>
        <dbReference type="Pfam" id="PF08547"/>
    </source>
</evidence>
<dbReference type="GO" id="GO:0032981">
    <property type="term" value="P:mitochondrial respiratory chain complex I assembly"/>
    <property type="evidence" value="ECO:0007669"/>
    <property type="project" value="TreeGrafter"/>
</dbReference>
<sequence>MALSLTILQMNMYRTSPWTNVIGLKLLATSFHSQARLYNNDYRRPGLPPENKPPWEYFNFNIGKGVQNLKDHFGLLKKEIVDHLKGPGGKPLKVAILEQTSVLWEFRNPEDLKKWTVSSDFEIGGKSTAYLKLGKNNQTAFLYGALNTKAPQDGETNYSGYCTMRSRPPMGAFGRKSYYDWSNFNSLHLRVRGDGRPWMINLRADPYFTNQKDDLYNYFLYTRGGPYWQDVKIPFSKFFLSSRGRIQDNQHPLWLDKITALGMTLGDKADGPFQLEIDFIGLCKDQAHTEEFAYEKYK</sequence>
<evidence type="ECO:0000256" key="7">
    <source>
        <dbReference type="ARBA" id="ARBA00031882"/>
    </source>
</evidence>